<dbReference type="Proteomes" id="UP000031668">
    <property type="component" value="Unassembled WGS sequence"/>
</dbReference>
<accession>A0A0C2MX26</accession>
<sequence length="130" mass="15484">MITAIDYEIRHLYQKRMLYFGYRCFNLLHRLVNLMVSDLYSPLALERASTTFSCWFLSPFLLSCRIVEPTTSPLAYFDFMSSRNEASLPQLSHMKRVVTFETSLYFLRFCFVVKAFYPEYSYKIKQMSSN</sequence>
<dbReference type="AlphaFoldDB" id="A0A0C2MX26"/>
<dbReference type="EMBL" id="JWZT01002718">
    <property type="protein sequence ID" value="KII68710.1"/>
    <property type="molecule type" value="Genomic_DNA"/>
</dbReference>
<comment type="caution">
    <text evidence="1">The sequence shown here is derived from an EMBL/GenBank/DDBJ whole genome shotgun (WGS) entry which is preliminary data.</text>
</comment>
<protein>
    <submittedName>
        <fullName evidence="1">Uncharacterized protein</fullName>
    </submittedName>
</protein>
<proteinExistence type="predicted"/>
<reference evidence="1 2" key="1">
    <citation type="journal article" date="2014" name="Genome Biol. Evol.">
        <title>The genome of the myxosporean Thelohanellus kitauei shows adaptations to nutrient acquisition within its fish host.</title>
        <authorList>
            <person name="Yang Y."/>
            <person name="Xiong J."/>
            <person name="Zhou Z."/>
            <person name="Huo F."/>
            <person name="Miao W."/>
            <person name="Ran C."/>
            <person name="Liu Y."/>
            <person name="Zhang J."/>
            <person name="Feng J."/>
            <person name="Wang M."/>
            <person name="Wang M."/>
            <person name="Wang L."/>
            <person name="Yao B."/>
        </authorList>
    </citation>
    <scope>NUCLEOTIDE SEQUENCE [LARGE SCALE GENOMIC DNA]</scope>
    <source>
        <strain evidence="1">Wuqing</strain>
    </source>
</reference>
<organism evidence="1 2">
    <name type="scientific">Thelohanellus kitauei</name>
    <name type="common">Myxosporean</name>
    <dbReference type="NCBI Taxonomy" id="669202"/>
    <lineage>
        <taxon>Eukaryota</taxon>
        <taxon>Metazoa</taxon>
        <taxon>Cnidaria</taxon>
        <taxon>Myxozoa</taxon>
        <taxon>Myxosporea</taxon>
        <taxon>Bivalvulida</taxon>
        <taxon>Platysporina</taxon>
        <taxon>Myxobolidae</taxon>
        <taxon>Thelohanellus</taxon>
    </lineage>
</organism>
<keyword evidence="2" id="KW-1185">Reference proteome</keyword>
<evidence type="ECO:0000313" key="1">
    <source>
        <dbReference type="EMBL" id="KII68710.1"/>
    </source>
</evidence>
<evidence type="ECO:0000313" key="2">
    <source>
        <dbReference type="Proteomes" id="UP000031668"/>
    </source>
</evidence>
<name>A0A0C2MX26_THEKT</name>
<gene>
    <name evidence="1" type="ORF">RF11_01070</name>
</gene>